<proteinExistence type="predicted"/>
<dbReference type="EMBL" id="JAGMUV010000011">
    <property type="protein sequence ID" value="KAH7140759.1"/>
    <property type="molecule type" value="Genomic_DNA"/>
</dbReference>
<comment type="caution">
    <text evidence="1">The sequence shown here is derived from an EMBL/GenBank/DDBJ whole genome shotgun (WGS) entry which is preliminary data.</text>
</comment>
<evidence type="ECO:0000313" key="2">
    <source>
        <dbReference type="Proteomes" id="UP000738349"/>
    </source>
</evidence>
<dbReference type="AlphaFoldDB" id="A0A9P9EPC7"/>
<sequence>MAHRCLTDSFSRKLASRPQQFQNKHLSCARSRVMTRQMDLMDPCCWEPYRASFDTLSQLNSKTSLVAALLVHAWTRSPRRRASLLLYHRQDSIYYISSLASAWPYLAVALCVYAIASAPSCETSHPTSTLLCLTFALRRMIFRPRNQSVKCTGSSQSCSCLFTFLVTRFSNTADRAASSIRYVRIIGVIFVRPLSHPLVSQTPILRNLSAQ</sequence>
<dbReference type="Proteomes" id="UP000738349">
    <property type="component" value="Unassembled WGS sequence"/>
</dbReference>
<organism evidence="1 2">
    <name type="scientific">Dactylonectria macrodidyma</name>
    <dbReference type="NCBI Taxonomy" id="307937"/>
    <lineage>
        <taxon>Eukaryota</taxon>
        <taxon>Fungi</taxon>
        <taxon>Dikarya</taxon>
        <taxon>Ascomycota</taxon>
        <taxon>Pezizomycotina</taxon>
        <taxon>Sordariomycetes</taxon>
        <taxon>Hypocreomycetidae</taxon>
        <taxon>Hypocreales</taxon>
        <taxon>Nectriaceae</taxon>
        <taxon>Dactylonectria</taxon>
    </lineage>
</organism>
<keyword evidence="2" id="KW-1185">Reference proteome</keyword>
<reference evidence="1" key="1">
    <citation type="journal article" date="2021" name="Nat. Commun.">
        <title>Genetic determinants of endophytism in the Arabidopsis root mycobiome.</title>
        <authorList>
            <person name="Mesny F."/>
            <person name="Miyauchi S."/>
            <person name="Thiergart T."/>
            <person name="Pickel B."/>
            <person name="Atanasova L."/>
            <person name="Karlsson M."/>
            <person name="Huettel B."/>
            <person name="Barry K.W."/>
            <person name="Haridas S."/>
            <person name="Chen C."/>
            <person name="Bauer D."/>
            <person name="Andreopoulos W."/>
            <person name="Pangilinan J."/>
            <person name="LaButti K."/>
            <person name="Riley R."/>
            <person name="Lipzen A."/>
            <person name="Clum A."/>
            <person name="Drula E."/>
            <person name="Henrissat B."/>
            <person name="Kohler A."/>
            <person name="Grigoriev I.V."/>
            <person name="Martin F.M."/>
            <person name="Hacquard S."/>
        </authorList>
    </citation>
    <scope>NUCLEOTIDE SEQUENCE</scope>
    <source>
        <strain evidence="1">MPI-CAGE-AT-0147</strain>
    </source>
</reference>
<accession>A0A9P9EPC7</accession>
<name>A0A9P9EPC7_9HYPO</name>
<protein>
    <submittedName>
        <fullName evidence="1">Uncharacterized protein</fullName>
    </submittedName>
</protein>
<evidence type="ECO:0000313" key="1">
    <source>
        <dbReference type="EMBL" id="KAH7140759.1"/>
    </source>
</evidence>
<gene>
    <name evidence="1" type="ORF">EDB81DRAFT_64419</name>
</gene>